<dbReference type="RefSeq" id="WP_160917825.1">
    <property type="nucleotide sequence ID" value="NZ_WMEY01000001.1"/>
</dbReference>
<organism evidence="1 2">
    <name type="scientific">Guptibacillus hwajinpoensis</name>
    <dbReference type="NCBI Taxonomy" id="208199"/>
    <lineage>
        <taxon>Bacteria</taxon>
        <taxon>Bacillati</taxon>
        <taxon>Bacillota</taxon>
        <taxon>Bacilli</taxon>
        <taxon>Bacillales</taxon>
        <taxon>Guptibacillaceae</taxon>
        <taxon>Guptibacillus</taxon>
    </lineage>
</organism>
<gene>
    <name evidence="1" type="ORF">GLW07_00850</name>
</gene>
<protein>
    <submittedName>
        <fullName evidence="1">Uncharacterized protein</fullName>
    </submittedName>
</protein>
<proteinExistence type="predicted"/>
<comment type="caution">
    <text evidence="1">The sequence shown here is derived from an EMBL/GenBank/DDBJ whole genome shotgun (WGS) entry which is preliminary data.</text>
</comment>
<dbReference type="InterPro" id="IPR054224">
    <property type="entry name" value="DUF6944"/>
</dbReference>
<evidence type="ECO:0000313" key="2">
    <source>
        <dbReference type="Proteomes" id="UP000447833"/>
    </source>
</evidence>
<sequence>MDNEVKGVFGSWVQAIGTILAAIGSTPIKEIPSSILDSLNLIGNVMQGTGNALIADTITPPSLDKLGNQLQAIGNSTVVTGILIDFDDKVKQILDIDGNWLQALGGGVSLADALGGEVSASALYSIYGNFLQAVGNSLQAISGIKELKNEEATNINVVGSWIQAVGSVISAIGQTKYPSS</sequence>
<reference evidence="1 2" key="1">
    <citation type="submission" date="2019-11" db="EMBL/GenBank/DDBJ databases">
        <title>Genome sequences of 17 halophilic strains isolated from different environments.</title>
        <authorList>
            <person name="Furrow R.E."/>
        </authorList>
    </citation>
    <scope>NUCLEOTIDE SEQUENCE [LARGE SCALE GENOMIC DNA]</scope>
    <source>
        <strain evidence="1 2">22506_14_FS</strain>
    </source>
</reference>
<dbReference type="Proteomes" id="UP000447833">
    <property type="component" value="Unassembled WGS sequence"/>
</dbReference>
<dbReference type="EMBL" id="WMEY01000001">
    <property type="protein sequence ID" value="MYL61893.1"/>
    <property type="molecule type" value="Genomic_DNA"/>
</dbReference>
<dbReference type="Pfam" id="PF22116">
    <property type="entry name" value="DUF6944"/>
    <property type="match status" value="1"/>
</dbReference>
<name>A0A845ETN9_9BACL</name>
<evidence type="ECO:0000313" key="1">
    <source>
        <dbReference type="EMBL" id="MYL61893.1"/>
    </source>
</evidence>
<accession>A0A845ETN9</accession>
<dbReference type="AlphaFoldDB" id="A0A845ETN9"/>